<name>F0EH92_ENTCA</name>
<dbReference type="EMBL" id="AEWT01000006">
    <property type="protein sequence ID" value="EGC70609.1"/>
    <property type="molecule type" value="Genomic_DNA"/>
</dbReference>
<evidence type="ECO:0000313" key="1">
    <source>
        <dbReference type="EMBL" id="EGC70609.1"/>
    </source>
</evidence>
<sequence length="59" mass="6349">MSGGGHKPKILVKAATKKGYTAVLPADSINFVYPKSTKRWGRVGNQQANIPTLQVISKP</sequence>
<dbReference type="HOGENOM" id="CLU_2953149_0_0_9"/>
<comment type="caution">
    <text evidence="1">The sequence shown here is derived from an EMBL/GenBank/DDBJ whole genome shotgun (WGS) entry which is preliminary data.</text>
</comment>
<reference evidence="1 2" key="1">
    <citation type="submission" date="2011-01" db="EMBL/GenBank/DDBJ databases">
        <authorList>
            <person name="Muzny D."/>
            <person name="Qin X."/>
            <person name="Deng J."/>
            <person name="Jiang H."/>
            <person name="Liu Y."/>
            <person name="Qu J."/>
            <person name="Song X.-Z."/>
            <person name="Zhang L."/>
            <person name="Thornton R."/>
            <person name="Coyle M."/>
            <person name="Francisco L."/>
            <person name="Jackson L."/>
            <person name="Javaid M."/>
            <person name="Korchina V."/>
            <person name="Kovar C."/>
            <person name="Mata R."/>
            <person name="Mathew T."/>
            <person name="Ngo R."/>
            <person name="Nguyen L."/>
            <person name="Nguyen N."/>
            <person name="Okwuonu G."/>
            <person name="Ongeri F."/>
            <person name="Pham C."/>
            <person name="Simmons D."/>
            <person name="Wilczek-Boney K."/>
            <person name="Hale W."/>
            <person name="Jakkamsetti A."/>
            <person name="Pham P."/>
            <person name="Ruth R."/>
            <person name="San Lucas F."/>
            <person name="Warren J."/>
            <person name="Zhang J."/>
            <person name="Zhao Z."/>
            <person name="Zhou C."/>
            <person name="Zhu D."/>
            <person name="Lee S."/>
            <person name="Bess C."/>
            <person name="Blankenburg K."/>
            <person name="Forbes L."/>
            <person name="Fu Q."/>
            <person name="Gubbala S."/>
            <person name="Hirani K."/>
            <person name="Jayaseelan J.C."/>
            <person name="Lara F."/>
            <person name="Munidasa M."/>
            <person name="Palculict T."/>
            <person name="Patil S."/>
            <person name="Pu L.-L."/>
            <person name="Saada N."/>
            <person name="Tang L."/>
            <person name="Weissenberger G."/>
            <person name="Zhu Y."/>
            <person name="Hemphill L."/>
            <person name="Shang Y."/>
            <person name="Youmans B."/>
            <person name="Ayvaz T."/>
            <person name="Ross M."/>
            <person name="Santibanez J."/>
            <person name="Aqrawi P."/>
            <person name="Gross S."/>
            <person name="Joshi V."/>
            <person name="Fowler G."/>
            <person name="Nazareth L."/>
            <person name="Reid J."/>
            <person name="Worley K."/>
            <person name="Petrosino J."/>
            <person name="Highlander S."/>
            <person name="Gibbs R."/>
        </authorList>
    </citation>
    <scope>NUCLEOTIDE SEQUENCE [LARGE SCALE GENOMIC DNA]</scope>
    <source>
        <strain evidence="1 2">ATCC 12755</strain>
    </source>
</reference>
<dbReference type="AlphaFoldDB" id="F0EH92"/>
<protein>
    <submittedName>
        <fullName evidence="1">Uncharacterized protein</fullName>
    </submittedName>
</protein>
<organism evidence="1 2">
    <name type="scientific">Enterococcus casseliflavus ATCC 12755</name>
    <dbReference type="NCBI Taxonomy" id="888066"/>
    <lineage>
        <taxon>Bacteria</taxon>
        <taxon>Bacillati</taxon>
        <taxon>Bacillota</taxon>
        <taxon>Bacilli</taxon>
        <taxon>Lactobacillales</taxon>
        <taxon>Enterococcaceae</taxon>
        <taxon>Enterococcus</taxon>
    </lineage>
</organism>
<gene>
    <name evidence="1" type="ORF">HMPREF9087_0775</name>
</gene>
<accession>F0EH92</accession>
<evidence type="ECO:0000313" key="2">
    <source>
        <dbReference type="Proteomes" id="UP000004835"/>
    </source>
</evidence>
<proteinExistence type="predicted"/>
<dbReference type="Proteomes" id="UP000004835">
    <property type="component" value="Unassembled WGS sequence"/>
</dbReference>